<gene>
    <name evidence="6" type="ORF">TSPGSL018_6452</name>
</gene>
<dbReference type="GO" id="GO:0035869">
    <property type="term" value="C:ciliary transition zone"/>
    <property type="evidence" value="ECO:0007669"/>
    <property type="project" value="TreeGrafter"/>
</dbReference>
<feature type="transmembrane region" description="Helical" evidence="5">
    <location>
        <begin position="95"/>
        <end position="114"/>
    </location>
</feature>
<dbReference type="EMBL" id="GBEZ01002997">
    <property type="protein sequence ID" value="JAC82104.1"/>
    <property type="molecule type" value="Transcribed_RNA"/>
</dbReference>
<dbReference type="InterPro" id="IPR019184">
    <property type="entry name" value="Uncharacterised_TM-17"/>
</dbReference>
<reference evidence="6" key="1">
    <citation type="submission" date="2014-05" db="EMBL/GenBank/DDBJ databases">
        <title>The transcriptome of the halophilic microalga Tetraselmis sp. GSL018 isolated from the Great Salt Lake, Utah.</title>
        <authorList>
            <person name="Jinkerson R.E."/>
            <person name="D'Adamo S."/>
            <person name="Posewitz M.C."/>
        </authorList>
    </citation>
    <scope>NUCLEOTIDE SEQUENCE</scope>
    <source>
        <strain evidence="6">GSL018</strain>
    </source>
</reference>
<keyword evidence="3 5" id="KW-1133">Transmembrane helix</keyword>
<dbReference type="GO" id="GO:0016020">
    <property type="term" value="C:membrane"/>
    <property type="evidence" value="ECO:0007669"/>
    <property type="project" value="UniProtKB-SubCell"/>
</dbReference>
<dbReference type="Pfam" id="PF09799">
    <property type="entry name" value="Transmemb_17"/>
    <property type="match status" value="1"/>
</dbReference>
<dbReference type="GO" id="GO:1905515">
    <property type="term" value="P:non-motile cilium assembly"/>
    <property type="evidence" value="ECO:0007669"/>
    <property type="project" value="TreeGrafter"/>
</dbReference>
<dbReference type="PANTHER" id="PTHR13531">
    <property type="entry name" value="GEO07735P1-RELATED-RELATED"/>
    <property type="match status" value="1"/>
</dbReference>
<evidence type="ECO:0000256" key="4">
    <source>
        <dbReference type="ARBA" id="ARBA00023136"/>
    </source>
</evidence>
<keyword evidence="4 5" id="KW-0472">Membrane</keyword>
<evidence type="ECO:0000256" key="1">
    <source>
        <dbReference type="ARBA" id="ARBA00004141"/>
    </source>
</evidence>
<keyword evidence="2 5" id="KW-0812">Transmembrane</keyword>
<evidence type="ECO:0000256" key="3">
    <source>
        <dbReference type="ARBA" id="ARBA00022989"/>
    </source>
</evidence>
<accession>A0A061SGG9</accession>
<protein>
    <submittedName>
        <fullName evidence="6">Uncharacterized protein</fullName>
    </submittedName>
</protein>
<name>A0A061SGG9_9CHLO</name>
<comment type="subcellular location">
    <subcellularLocation>
        <location evidence="1">Membrane</location>
        <topology evidence="1">Multi-pass membrane protein</topology>
    </subcellularLocation>
</comment>
<evidence type="ECO:0000256" key="5">
    <source>
        <dbReference type="SAM" id="Phobius"/>
    </source>
</evidence>
<evidence type="ECO:0000256" key="2">
    <source>
        <dbReference type="ARBA" id="ARBA00022692"/>
    </source>
</evidence>
<feature type="transmembrane region" description="Helical" evidence="5">
    <location>
        <begin position="126"/>
        <end position="149"/>
    </location>
</feature>
<sequence length="169" mass="20174">MQTVELSNISKLKVTHRRICCSLFLQQLVYYNIFYSIFWSFTKSWLICSRYYYDLSVRDPDEVRTIMMVFFFVSEPLRLWSGFAGNLYENVPLLAFFWILTLFPSTLSSLYLLLAQKQKTPIDTAIQLVMTVFVLLEILYTPVATWRMLRLQRVQFYLHDLVRALEGHR</sequence>
<proteinExistence type="predicted"/>
<organism evidence="6">
    <name type="scientific">Tetraselmis sp. GSL018</name>
    <dbReference type="NCBI Taxonomy" id="582737"/>
    <lineage>
        <taxon>Eukaryota</taxon>
        <taxon>Viridiplantae</taxon>
        <taxon>Chlorophyta</taxon>
        <taxon>core chlorophytes</taxon>
        <taxon>Chlorodendrophyceae</taxon>
        <taxon>Chlorodendrales</taxon>
        <taxon>Chlorodendraceae</taxon>
        <taxon>Tetraselmis</taxon>
    </lineage>
</organism>
<dbReference type="AlphaFoldDB" id="A0A061SGG9"/>
<dbReference type="PANTHER" id="PTHR13531:SF6">
    <property type="entry name" value="TMEM (HUMAN TRANSMEMBRANE PROTEIN) HOMOLOG"/>
    <property type="match status" value="1"/>
</dbReference>
<evidence type="ECO:0000313" key="6">
    <source>
        <dbReference type="EMBL" id="JAC82104.1"/>
    </source>
</evidence>